<evidence type="ECO:0000259" key="8">
    <source>
        <dbReference type="Pfam" id="PF01494"/>
    </source>
</evidence>
<dbReference type="PANTHER" id="PTHR43004">
    <property type="entry name" value="TRK SYSTEM POTASSIUM UPTAKE PROTEIN"/>
    <property type="match status" value="1"/>
</dbReference>
<name>A0ABS9RZT5_9GAMM</name>
<dbReference type="Gene3D" id="3.50.50.60">
    <property type="entry name" value="FAD/NAD(P)-binding domain"/>
    <property type="match status" value="1"/>
</dbReference>
<dbReference type="PRINTS" id="PR00420">
    <property type="entry name" value="RNGMNOXGNASE"/>
</dbReference>
<dbReference type="EMBL" id="JAKVPY010000038">
    <property type="protein sequence ID" value="MCH4565376.1"/>
    <property type="molecule type" value="Genomic_DNA"/>
</dbReference>
<evidence type="ECO:0000256" key="1">
    <source>
        <dbReference type="ARBA" id="ARBA00001974"/>
    </source>
</evidence>
<dbReference type="InterPro" id="IPR012941">
    <property type="entry name" value="Phe_hydrox_C_dim_dom"/>
</dbReference>
<dbReference type="GO" id="GO:0004497">
    <property type="term" value="F:monooxygenase activity"/>
    <property type="evidence" value="ECO:0007669"/>
    <property type="project" value="UniProtKB-KW"/>
</dbReference>
<dbReference type="Pfam" id="PF01494">
    <property type="entry name" value="FAD_binding_3"/>
    <property type="match status" value="1"/>
</dbReference>
<dbReference type="Gene3D" id="3.40.30.20">
    <property type="match status" value="1"/>
</dbReference>
<dbReference type="InterPro" id="IPR038220">
    <property type="entry name" value="PHOX_C_sf"/>
</dbReference>
<dbReference type="RefSeq" id="WP_240569923.1">
    <property type="nucleotide sequence ID" value="NZ_JAKVPY010000038.1"/>
</dbReference>
<evidence type="ECO:0000259" key="9">
    <source>
        <dbReference type="Pfam" id="PF07976"/>
    </source>
</evidence>
<dbReference type="CDD" id="cd02979">
    <property type="entry name" value="PHOX_C"/>
    <property type="match status" value="1"/>
</dbReference>
<evidence type="ECO:0000313" key="10">
    <source>
        <dbReference type="EMBL" id="MCH4565376.1"/>
    </source>
</evidence>
<evidence type="ECO:0000256" key="6">
    <source>
        <dbReference type="ARBA" id="ARBA00023002"/>
    </source>
</evidence>
<dbReference type="SUPFAM" id="SSF51905">
    <property type="entry name" value="FAD/NAD(P)-binding domain"/>
    <property type="match status" value="1"/>
</dbReference>
<evidence type="ECO:0000256" key="4">
    <source>
        <dbReference type="ARBA" id="ARBA00022630"/>
    </source>
</evidence>
<dbReference type="PANTHER" id="PTHR43004:SF19">
    <property type="entry name" value="BINDING MONOOXYGENASE, PUTATIVE (JCVI)-RELATED"/>
    <property type="match status" value="1"/>
</dbReference>
<sequence length="653" mass="72893">MQFHLNGFQTGDPTLHEPAGELANADQLPEEVDVLIVGCGPAGLTLAAQLSAFPEIRTRIVEQKDGPIKLGQADGIACRSMEMFNAFGFVDKVMKEACWINETVFWKPDEENRKRIMRHGRIQDTEDGLSEFPHTVLNQARVHDFYLELMRNSPTRLEPNYSRRVVEVDVDPTKADAVTLGAEEYPVTVKLERLVEAHQGETETVRARYVVGCDGARSAVRQSLGRSLVGDSANQAWGVMDVLAVTDFPDIRMKATIHSATEGNILVIPREGGYLTRLYIELDKLKEDERVASRNITSDQLVAAAQRILHPYTLDVKEIAWWSVYEIGQRLCDKFDDVPLEEVGSRVPHVFIAGDACHTHSPKAGQGMNVSMRDTFNLGWKLASVLEGKAAPAILDTYTTERQTVAKELIDFDRKFAKMFSAPPKGSPEGSLEDQGDGVDPKEFQEFFIKQGRFTAGTAIQYYPSLISAESTHQHLARGLEIGTRFHSAPVVRLSDAKPLHLGHTVEADGRWRLFAFAGAGDPTAPESGLGGLCRFLSESPDSPVRKHTPSGDDIDSVFDLRAICQQGFRELSLDAFPQFLWPRKGRYGLHDYEKVFCPDLKNDQDIFDMRGIDRERGCLVIVRPDQHIAQVLPLEAHDELAAYFDRFMLEAS</sequence>
<proteinExistence type="inferred from homology"/>
<keyword evidence="10" id="KW-0503">Monooxygenase</keyword>
<dbReference type="SUPFAM" id="SSF52833">
    <property type="entry name" value="Thioredoxin-like"/>
    <property type="match status" value="1"/>
</dbReference>
<evidence type="ECO:0000256" key="3">
    <source>
        <dbReference type="ARBA" id="ARBA00020059"/>
    </source>
</evidence>
<comment type="similarity">
    <text evidence="2">Belongs to the PheA/TfdB FAD monooxygenase family.</text>
</comment>
<feature type="domain" description="Phenol hydroxylase-like C-terminal dimerisation" evidence="9">
    <location>
        <begin position="460"/>
        <end position="652"/>
    </location>
</feature>
<dbReference type="InterPro" id="IPR036249">
    <property type="entry name" value="Thioredoxin-like_sf"/>
</dbReference>
<organism evidence="10 11">
    <name type="scientific">Halomonas flagellata</name>
    <dbReference type="NCBI Taxonomy" id="2920385"/>
    <lineage>
        <taxon>Bacteria</taxon>
        <taxon>Pseudomonadati</taxon>
        <taxon>Pseudomonadota</taxon>
        <taxon>Gammaproteobacteria</taxon>
        <taxon>Oceanospirillales</taxon>
        <taxon>Halomonadaceae</taxon>
        <taxon>Halomonas</taxon>
    </lineage>
</organism>
<accession>A0ABS9RZT5</accession>
<dbReference type="Proteomes" id="UP001202117">
    <property type="component" value="Unassembled WGS sequence"/>
</dbReference>
<evidence type="ECO:0000256" key="7">
    <source>
        <dbReference type="ARBA" id="ARBA00024806"/>
    </source>
</evidence>
<evidence type="ECO:0000313" key="11">
    <source>
        <dbReference type="Proteomes" id="UP001202117"/>
    </source>
</evidence>
<dbReference type="Pfam" id="PF07976">
    <property type="entry name" value="Phe_hydrox_dim"/>
    <property type="match status" value="1"/>
</dbReference>
<dbReference type="InterPro" id="IPR036188">
    <property type="entry name" value="FAD/NAD-bd_sf"/>
</dbReference>
<comment type="function">
    <text evidence="7">Serves to protect the cell against DNA damage by alkyl hydroperoxides. It can use either NADH or NADPH as electron donor for direct reduction of redox dyes or of alkyl hydroperoxides when combined with the AhpC protein.</text>
</comment>
<comment type="caution">
    <text evidence="10">The sequence shown here is derived from an EMBL/GenBank/DDBJ whole genome shotgun (WGS) entry which is preliminary data.</text>
</comment>
<reference evidence="10 11" key="1">
    <citation type="submission" date="2022-02" db="EMBL/GenBank/DDBJ databases">
        <title>Halomonas fukangensis sp. nov., a halophilic bacterium isolated from a bulk soil of Kalidium foliatum at Fukang.</title>
        <authorList>
            <person name="Huang Y."/>
        </authorList>
    </citation>
    <scope>NUCLEOTIDE SEQUENCE [LARGE SCALE GENOMIC DNA]</scope>
    <source>
        <strain evidence="10 11">EGI 63088</strain>
    </source>
</reference>
<protein>
    <recommendedName>
        <fullName evidence="3">Alkyl hydroperoxide reductase subunit F</fullName>
    </recommendedName>
</protein>
<keyword evidence="5" id="KW-0274">FAD</keyword>
<dbReference type="InterPro" id="IPR050641">
    <property type="entry name" value="RIFMO-like"/>
</dbReference>
<dbReference type="SUPFAM" id="SSF54373">
    <property type="entry name" value="FAD-linked reductases, C-terminal domain"/>
    <property type="match status" value="1"/>
</dbReference>
<keyword evidence="4" id="KW-0285">Flavoprotein</keyword>
<dbReference type="InterPro" id="IPR002938">
    <property type="entry name" value="FAD-bd"/>
</dbReference>
<evidence type="ECO:0000256" key="5">
    <source>
        <dbReference type="ARBA" id="ARBA00022827"/>
    </source>
</evidence>
<gene>
    <name evidence="10" type="ORF">MKP05_19945</name>
</gene>
<dbReference type="Gene3D" id="3.30.9.10">
    <property type="entry name" value="D-Amino Acid Oxidase, subunit A, domain 2"/>
    <property type="match status" value="1"/>
</dbReference>
<feature type="domain" description="FAD-binding" evidence="8">
    <location>
        <begin position="31"/>
        <end position="412"/>
    </location>
</feature>
<dbReference type="NCBIfam" id="NF006144">
    <property type="entry name" value="PRK08294.1"/>
    <property type="match status" value="1"/>
</dbReference>
<evidence type="ECO:0000256" key="2">
    <source>
        <dbReference type="ARBA" id="ARBA00007801"/>
    </source>
</evidence>
<keyword evidence="11" id="KW-1185">Reference proteome</keyword>
<comment type="cofactor">
    <cofactor evidence="1">
        <name>FAD</name>
        <dbReference type="ChEBI" id="CHEBI:57692"/>
    </cofactor>
</comment>
<keyword evidence="6" id="KW-0560">Oxidoreductase</keyword>